<evidence type="ECO:0000259" key="4">
    <source>
        <dbReference type="SMART" id="SM00385"/>
    </source>
</evidence>
<dbReference type="InterPro" id="IPR006671">
    <property type="entry name" value="Cyclin_N"/>
</dbReference>
<dbReference type="InterPro" id="IPR004367">
    <property type="entry name" value="Cyclin_C-dom"/>
</dbReference>
<name>A0A0G4EU83_VITBC</name>
<dbReference type="InterPro" id="IPR036915">
    <property type="entry name" value="Cyclin-like_sf"/>
</dbReference>
<evidence type="ECO:0000256" key="3">
    <source>
        <dbReference type="SAM" id="MobiDB-lite"/>
    </source>
</evidence>
<feature type="domain" description="Cyclin-like" evidence="4">
    <location>
        <begin position="86"/>
        <end position="182"/>
    </location>
</feature>
<dbReference type="InParanoid" id="A0A0G4EU83"/>
<reference evidence="6 7" key="1">
    <citation type="submission" date="2014-11" db="EMBL/GenBank/DDBJ databases">
        <authorList>
            <person name="Zhu J."/>
            <person name="Qi W."/>
            <person name="Song R."/>
        </authorList>
    </citation>
    <scope>NUCLEOTIDE SEQUENCE [LARGE SCALE GENOMIC DNA]</scope>
</reference>
<dbReference type="SMART" id="SM01332">
    <property type="entry name" value="Cyclin_C"/>
    <property type="match status" value="2"/>
</dbReference>
<dbReference type="SMART" id="SM00385">
    <property type="entry name" value="CYCLIN"/>
    <property type="match status" value="4"/>
</dbReference>
<feature type="domain" description="Cyclin-like" evidence="4">
    <location>
        <begin position="470"/>
        <end position="562"/>
    </location>
</feature>
<evidence type="ECO:0000256" key="1">
    <source>
        <dbReference type="ARBA" id="ARBA00023127"/>
    </source>
</evidence>
<dbReference type="PANTHER" id="PTHR10177">
    <property type="entry name" value="CYCLINS"/>
    <property type="match status" value="1"/>
</dbReference>
<evidence type="ECO:0008006" key="8">
    <source>
        <dbReference type="Google" id="ProtNLM"/>
    </source>
</evidence>
<dbReference type="Proteomes" id="UP000041254">
    <property type="component" value="Unassembled WGS sequence"/>
</dbReference>
<organism evidence="6 7">
    <name type="scientific">Vitrella brassicaformis (strain CCMP3155)</name>
    <dbReference type="NCBI Taxonomy" id="1169540"/>
    <lineage>
        <taxon>Eukaryota</taxon>
        <taxon>Sar</taxon>
        <taxon>Alveolata</taxon>
        <taxon>Colpodellida</taxon>
        <taxon>Vitrellaceae</taxon>
        <taxon>Vitrella</taxon>
    </lineage>
</organism>
<evidence type="ECO:0000313" key="7">
    <source>
        <dbReference type="Proteomes" id="UP000041254"/>
    </source>
</evidence>
<keyword evidence="7" id="KW-1185">Reference proteome</keyword>
<feature type="domain" description="Cyclin-like" evidence="4">
    <location>
        <begin position="355"/>
        <end position="451"/>
    </location>
</feature>
<feature type="compositionally biased region" description="Basic and acidic residues" evidence="3">
    <location>
        <begin position="30"/>
        <end position="43"/>
    </location>
</feature>
<dbReference type="AlphaFoldDB" id="A0A0G4EU83"/>
<evidence type="ECO:0000256" key="2">
    <source>
        <dbReference type="RuleBase" id="RU000383"/>
    </source>
</evidence>
<dbReference type="InterPro" id="IPR039361">
    <property type="entry name" value="Cyclin"/>
</dbReference>
<dbReference type="SUPFAM" id="SSF47954">
    <property type="entry name" value="Cyclin-like"/>
    <property type="match status" value="4"/>
</dbReference>
<feature type="region of interest" description="Disordered" evidence="3">
    <location>
        <begin position="24"/>
        <end position="43"/>
    </location>
</feature>
<proteinExistence type="inferred from homology"/>
<accession>A0A0G4EU83</accession>
<dbReference type="VEuPathDB" id="CryptoDB:Vbra_13517"/>
<dbReference type="Pfam" id="PF02984">
    <property type="entry name" value="Cyclin_C"/>
    <property type="match status" value="2"/>
</dbReference>
<keyword evidence="1 2" id="KW-0195">Cyclin</keyword>
<dbReference type="InterPro" id="IPR013763">
    <property type="entry name" value="Cyclin-like_dom"/>
</dbReference>
<evidence type="ECO:0000313" key="6">
    <source>
        <dbReference type="EMBL" id="CEM02208.1"/>
    </source>
</evidence>
<gene>
    <name evidence="6" type="ORF">Vbra_13517</name>
</gene>
<feature type="domain" description="Cyclin C-terminal" evidence="5">
    <location>
        <begin position="191"/>
        <end position="324"/>
    </location>
</feature>
<dbReference type="Pfam" id="PF00134">
    <property type="entry name" value="Cyclin_N"/>
    <property type="match status" value="2"/>
</dbReference>
<protein>
    <recommendedName>
        <fullName evidence="8">Cyclin N-terminal domain-containing protein</fullName>
    </recommendedName>
</protein>
<dbReference type="CDD" id="cd20537">
    <property type="entry name" value="CYCLIN_CCNO-like_rpt2"/>
    <property type="match status" value="1"/>
</dbReference>
<dbReference type="OrthoDB" id="5590282at2759"/>
<evidence type="ECO:0000259" key="5">
    <source>
        <dbReference type="SMART" id="SM01332"/>
    </source>
</evidence>
<feature type="domain" description="Cyclin-like" evidence="4">
    <location>
        <begin position="195"/>
        <end position="282"/>
    </location>
</feature>
<dbReference type="Gene3D" id="1.10.472.10">
    <property type="entry name" value="Cyclin-like"/>
    <property type="match status" value="4"/>
</dbReference>
<sequence>MASGMLGKRDLLYMPPELLPKAKKTCRKGRLSEKDGQQDGERDEQAIMVMEPKAVDVQIKELVLPGHYVANCSADWKQGARGMMVDRLFEAAEELNLHYRVLYLAANLTDQFSYLVSKYCPGMKRINLSAVGYTCIWIAQQQVKGGASWEFGQKIVELMNDMPKNKSYDLQALVDIEKKVKSVVGSGCECETAADLVVRYAMAAQLPSGTEPHVFAKFLTELALTEFDLSKYGPKMLTAACVWGARSLCLDLPEEEDYPPELERISGLTYTDIMPCVQDLWRALKQLNRSENRAMASFQERWRTDERYSLSDRLYGEIKKPTPPRTPSDGLCLPADYPESCSDEFKTEIRGHVVDRMMAVSDKFGIQTRTLNLAVTLKDSYLYTANNEFANSGIPRFSLLAVGFTCLYMASSHQVPLSDLTAALNKEPASAFRPRIYTEQDIIAIEKAIIDVVASKLTSVWLAADRTAADFAERFCTAGGISGGSKHRAFVDFLLELAMTDFDMAKYTPKTLAAAAVWETRQMWMVRPGQSHAGEEPFSEGLGEASGLSEEDVAPCAKDLARLLMAIGQRNSIPATMLSCLRRWSTTERFKWGLFSFLSP</sequence>
<dbReference type="EMBL" id="CDMY01000320">
    <property type="protein sequence ID" value="CEM02208.1"/>
    <property type="molecule type" value="Genomic_DNA"/>
</dbReference>
<dbReference type="STRING" id="1169540.A0A0G4EU83"/>
<feature type="domain" description="Cyclin C-terminal" evidence="5">
    <location>
        <begin position="466"/>
        <end position="598"/>
    </location>
</feature>
<comment type="similarity">
    <text evidence="2">Belongs to the cyclin family.</text>
</comment>